<organism evidence="3 4">
    <name type="scientific">Aedoeadaptatus nemausensis</name>
    <dbReference type="NCBI Taxonomy" id="2582829"/>
    <lineage>
        <taxon>Bacteria</taxon>
        <taxon>Bacillati</taxon>
        <taxon>Bacillota</taxon>
        <taxon>Tissierellia</taxon>
        <taxon>Tissierellales</taxon>
        <taxon>Peptoniphilaceae</taxon>
        <taxon>Aedoeadaptatus</taxon>
    </lineage>
</organism>
<dbReference type="InterPro" id="IPR001345">
    <property type="entry name" value="PG/BPGM_mutase_AS"/>
</dbReference>
<evidence type="ECO:0000313" key="3">
    <source>
        <dbReference type="EMBL" id="CAC9925348.1"/>
    </source>
</evidence>
<dbReference type="PANTHER" id="PTHR48100:SF1">
    <property type="entry name" value="HISTIDINE PHOSPHATASE FAMILY PROTEIN-RELATED"/>
    <property type="match status" value="1"/>
</dbReference>
<dbReference type="PANTHER" id="PTHR48100">
    <property type="entry name" value="BROAD-SPECIFICITY PHOSPHATASE YOR283W-RELATED"/>
    <property type="match status" value="1"/>
</dbReference>
<dbReference type="CDD" id="cd07067">
    <property type="entry name" value="HP_PGM_like"/>
    <property type="match status" value="1"/>
</dbReference>
<name>A0A6V6XZZ4_9FIRM</name>
<dbReference type="Proteomes" id="UP000586454">
    <property type="component" value="Unassembled WGS sequence"/>
</dbReference>
<dbReference type="InterPro" id="IPR013078">
    <property type="entry name" value="His_Pase_superF_clade-1"/>
</dbReference>
<dbReference type="Pfam" id="PF00300">
    <property type="entry name" value="His_Phos_1"/>
    <property type="match status" value="1"/>
</dbReference>
<keyword evidence="4" id="KW-1185">Reference proteome</keyword>
<dbReference type="GO" id="GO:0005737">
    <property type="term" value="C:cytoplasm"/>
    <property type="evidence" value="ECO:0007669"/>
    <property type="project" value="TreeGrafter"/>
</dbReference>
<accession>A0A6V6XZZ4</accession>
<evidence type="ECO:0000313" key="4">
    <source>
        <dbReference type="Proteomes" id="UP000586454"/>
    </source>
</evidence>
<gene>
    <name evidence="3" type="ORF">PEPNEM18_00516</name>
</gene>
<dbReference type="GO" id="GO:0016791">
    <property type="term" value="F:phosphatase activity"/>
    <property type="evidence" value="ECO:0007669"/>
    <property type="project" value="TreeGrafter"/>
</dbReference>
<keyword evidence="2" id="KW-0413">Isomerase</keyword>
<evidence type="ECO:0000256" key="1">
    <source>
        <dbReference type="ARBA" id="ARBA00023152"/>
    </source>
</evidence>
<dbReference type="InterPro" id="IPR050275">
    <property type="entry name" value="PGM_Phosphatase"/>
</dbReference>
<dbReference type="EMBL" id="CAIJCS010000014">
    <property type="protein sequence ID" value="CAC9925348.1"/>
    <property type="molecule type" value="Genomic_DNA"/>
</dbReference>
<dbReference type="PIRSF" id="PIRSF000709">
    <property type="entry name" value="6PFK_2-Ptase"/>
    <property type="match status" value="1"/>
</dbReference>
<comment type="caution">
    <text evidence="3">The sequence shown here is derived from an EMBL/GenBank/DDBJ whole genome shotgun (WGS) entry which is preliminary data.</text>
</comment>
<dbReference type="Gene3D" id="3.40.50.1240">
    <property type="entry name" value="Phosphoglycerate mutase-like"/>
    <property type="match status" value="1"/>
</dbReference>
<keyword evidence="1" id="KW-0324">Glycolysis</keyword>
<sequence>MTIYMMRHGQTRANMEKYYATEDEPILPVEDEKIREIANAVEELGFRFIVASPYLRVRQTAKLIGDVLKMPIAVDEKIHEIDLGVLEGKTFKEAYDLYGDALQPWIDDPYTNGPPNGESLEEAYQRAESFLSTAREDTLYVSHDGFIRAVLCARDGHIDNFFRYKIENLEIVRLK</sequence>
<dbReference type="SUPFAM" id="SSF53254">
    <property type="entry name" value="Phosphoglycerate mutase-like"/>
    <property type="match status" value="1"/>
</dbReference>
<protein>
    <submittedName>
        <fullName evidence="3">Phosphoglycerate mutase family protein</fullName>
    </submittedName>
</protein>
<evidence type="ECO:0000256" key="2">
    <source>
        <dbReference type="ARBA" id="ARBA00023235"/>
    </source>
</evidence>
<dbReference type="AlphaFoldDB" id="A0A6V6XZZ4"/>
<dbReference type="RefSeq" id="WP_180498923.1">
    <property type="nucleotide sequence ID" value="NZ_CAIJCS010000014.1"/>
</dbReference>
<dbReference type="PROSITE" id="PS00175">
    <property type="entry name" value="PG_MUTASE"/>
    <property type="match status" value="1"/>
</dbReference>
<dbReference type="SMART" id="SM00855">
    <property type="entry name" value="PGAM"/>
    <property type="match status" value="1"/>
</dbReference>
<reference evidence="3 4" key="1">
    <citation type="submission" date="2020-06" db="EMBL/GenBank/DDBJ databases">
        <authorList>
            <person name="Criscuolo A."/>
        </authorList>
    </citation>
    <scope>NUCLEOTIDE SEQUENCE [LARGE SCALE GENOMIC DNA]</scope>
    <source>
        <strain evidence="3">1804121828</strain>
    </source>
</reference>
<proteinExistence type="predicted"/>
<dbReference type="InterPro" id="IPR029033">
    <property type="entry name" value="His_PPase_superfam"/>
</dbReference>